<dbReference type="InterPro" id="IPR014729">
    <property type="entry name" value="Rossmann-like_a/b/a_fold"/>
</dbReference>
<evidence type="ECO:0000313" key="1">
    <source>
        <dbReference type="EMBL" id="KKQ85662.1"/>
    </source>
</evidence>
<organism evidence="1 2">
    <name type="scientific">Candidatus Woesebacteria bacterium GW2011_GWB1_38_8</name>
    <dbReference type="NCBI Taxonomy" id="1618570"/>
    <lineage>
        <taxon>Bacteria</taxon>
        <taxon>Candidatus Woeseibacteriota</taxon>
    </lineage>
</organism>
<name>A0A0G0L3T6_9BACT</name>
<evidence type="ECO:0008006" key="3">
    <source>
        <dbReference type="Google" id="ProtNLM"/>
    </source>
</evidence>
<dbReference type="STRING" id="1618570.UT08_C0005G0113"/>
<proteinExistence type="predicted"/>
<dbReference type="Gene3D" id="3.40.50.620">
    <property type="entry name" value="HUPs"/>
    <property type="match status" value="1"/>
</dbReference>
<evidence type="ECO:0000313" key="2">
    <source>
        <dbReference type="Proteomes" id="UP000034081"/>
    </source>
</evidence>
<sequence>MLSLTTNSFCPGYFFGIISSKESYLGYNSFMIRKIKYDVRMSQIGIGRGDAVQKSLISGIRVNEFGMLVVDRSEREVGHKISLNYLEAKIRIRHALAVGKTVLLLPGTYDLLHAGHLVWFDQSLHRFTKKLGISREEVYVVVPFDNDKLTRIKKMHRHVSQGGKELYLRPIVNEKNRSVALANLPYVDLVMSIPSPLDAEDLLSGTIQFDIGNAQVMLKEAREQGKITEKESIHLNRTLKRFKKMILPSHLQGIREAFTSSGFLSSEPEAIYKKIGIDNTLWSNAAWQLICFLYKMDQEFFEKYNCKKQKVYRMISEHDGYSSQVKFIMHLAGIESLVIKEDYITSTTDIIRHNNTRNKMDEIIVSSDPRNYRFS</sequence>
<reference evidence="1 2" key="1">
    <citation type="journal article" date="2015" name="Nature">
        <title>rRNA introns, odd ribosomes, and small enigmatic genomes across a large radiation of phyla.</title>
        <authorList>
            <person name="Brown C.T."/>
            <person name="Hug L.A."/>
            <person name="Thomas B.C."/>
            <person name="Sharon I."/>
            <person name="Castelle C.J."/>
            <person name="Singh A."/>
            <person name="Wilkins M.J."/>
            <person name="Williams K.H."/>
            <person name="Banfield J.F."/>
        </authorList>
    </citation>
    <scope>NUCLEOTIDE SEQUENCE [LARGE SCALE GENOMIC DNA]</scope>
</reference>
<protein>
    <recommendedName>
        <fullName evidence="3">Cytidyltransferase-like domain-containing protein</fullName>
    </recommendedName>
</protein>
<dbReference type="AlphaFoldDB" id="A0A0G0L3T6"/>
<comment type="caution">
    <text evidence="1">The sequence shown here is derived from an EMBL/GenBank/DDBJ whole genome shotgun (WGS) entry which is preliminary data.</text>
</comment>
<gene>
    <name evidence="1" type="ORF">UT08_C0005G0113</name>
</gene>
<dbReference type="EMBL" id="LBVL01000005">
    <property type="protein sequence ID" value="KKQ85662.1"/>
    <property type="molecule type" value="Genomic_DNA"/>
</dbReference>
<dbReference type="SUPFAM" id="SSF52374">
    <property type="entry name" value="Nucleotidylyl transferase"/>
    <property type="match status" value="1"/>
</dbReference>
<dbReference type="Proteomes" id="UP000034081">
    <property type="component" value="Unassembled WGS sequence"/>
</dbReference>
<accession>A0A0G0L3T6</accession>